<name>A0A6M3LZ21_9ZZZZ</name>
<reference evidence="1" key="1">
    <citation type="submission" date="2020-03" db="EMBL/GenBank/DDBJ databases">
        <title>The deep terrestrial virosphere.</title>
        <authorList>
            <person name="Holmfeldt K."/>
            <person name="Nilsson E."/>
            <person name="Simone D."/>
            <person name="Lopez-Fernandez M."/>
            <person name="Wu X."/>
            <person name="de Brujin I."/>
            <person name="Lundin D."/>
            <person name="Andersson A."/>
            <person name="Bertilsson S."/>
            <person name="Dopson M."/>
        </authorList>
    </citation>
    <scope>NUCLEOTIDE SEQUENCE</scope>
    <source>
        <strain evidence="1">MM171A00411</strain>
        <strain evidence="2">MM171B00292</strain>
    </source>
</reference>
<gene>
    <name evidence="1" type="ORF">MM171A00411_0043</name>
    <name evidence="2" type="ORF">MM171B00292_0004</name>
</gene>
<accession>A0A6M3LZ21</accession>
<protein>
    <submittedName>
        <fullName evidence="1">Putative zinc-or iron-chelating protein</fullName>
    </submittedName>
</protein>
<evidence type="ECO:0000313" key="1">
    <source>
        <dbReference type="EMBL" id="QJB00581.1"/>
    </source>
</evidence>
<dbReference type="EMBL" id="MT143696">
    <property type="protein sequence ID" value="QJB00581.1"/>
    <property type="molecule type" value="Genomic_DNA"/>
</dbReference>
<sequence>MLKPTNKEHLELPGNPCLQETVADFLRRQKSMLSEDLGQDSDGYECKRCGDCCTWNYYVLDINDPKLLDSLYMLAKYPHGYWRLDQKKIRMYMPFSKNGLMDFDGVLPDKHIEHLTKTGRMHGYWVLDTKNDKILVYNPVPCLQLAKDGDQYYCIIYKDRPQVCKDYSCRRYPID</sequence>
<proteinExistence type="predicted"/>
<evidence type="ECO:0000313" key="2">
    <source>
        <dbReference type="EMBL" id="QJB04403.1"/>
    </source>
</evidence>
<dbReference type="EMBL" id="MT143882">
    <property type="protein sequence ID" value="QJB04403.1"/>
    <property type="molecule type" value="Genomic_DNA"/>
</dbReference>
<organism evidence="1">
    <name type="scientific">viral metagenome</name>
    <dbReference type="NCBI Taxonomy" id="1070528"/>
    <lineage>
        <taxon>unclassified sequences</taxon>
        <taxon>metagenomes</taxon>
        <taxon>organismal metagenomes</taxon>
    </lineage>
</organism>
<dbReference type="AlphaFoldDB" id="A0A6M3LZ21"/>